<dbReference type="EMBL" id="CU469464">
    <property type="protein sequence ID" value="CAP18215.1"/>
    <property type="molecule type" value="Genomic_DNA"/>
</dbReference>
<dbReference type="CDD" id="cd18787">
    <property type="entry name" value="SF2_C_DEAD"/>
    <property type="match status" value="1"/>
</dbReference>
<evidence type="ECO:0000256" key="1">
    <source>
        <dbReference type="ARBA" id="ARBA00022741"/>
    </source>
</evidence>
<keyword evidence="1" id="KW-0547">Nucleotide-binding</keyword>
<dbReference type="InterPro" id="IPR027417">
    <property type="entry name" value="P-loop_NTPase"/>
</dbReference>
<dbReference type="KEGG" id="pml:ATP_00028"/>
<dbReference type="eggNOG" id="COG0513">
    <property type="taxonomic scope" value="Bacteria"/>
</dbReference>
<evidence type="ECO:0000259" key="7">
    <source>
        <dbReference type="PROSITE" id="PS51194"/>
    </source>
</evidence>
<dbReference type="InterPro" id="IPR011545">
    <property type="entry name" value="DEAD/DEAH_box_helicase_dom"/>
</dbReference>
<dbReference type="EMBL" id="CU469464">
    <property type="protein sequence ID" value="CAP18657.1"/>
    <property type="molecule type" value="Genomic_DNA"/>
</dbReference>
<organism evidence="10">
    <name type="scientific">Phytoplasma mali (strain AT)</name>
    <dbReference type="NCBI Taxonomy" id="482235"/>
    <lineage>
        <taxon>Bacteria</taxon>
        <taxon>Bacillati</taxon>
        <taxon>Mycoplasmatota</taxon>
        <taxon>Mollicutes</taxon>
        <taxon>Acholeplasmatales</taxon>
        <taxon>Acholeplasmataceae</taxon>
        <taxon>Candidatus Phytoplasma</taxon>
        <taxon>16SrX (Apple proliferation group)</taxon>
    </lineage>
</organism>
<dbReference type="PANTHER" id="PTHR47963:SF1">
    <property type="entry name" value="DEAD-BOX ATP-DEPENDENT RNA HELICASE CSHB"/>
    <property type="match status" value="1"/>
</dbReference>
<evidence type="ECO:0000256" key="2">
    <source>
        <dbReference type="ARBA" id="ARBA00022801"/>
    </source>
</evidence>
<protein>
    <submittedName>
        <fullName evidence="8">Superfamily II DNA and RNA helicase</fullName>
    </submittedName>
</protein>
<dbReference type="HOGENOM" id="CLU_003041_1_3_14"/>
<dbReference type="Gene3D" id="3.40.50.300">
    <property type="entry name" value="P-loop containing nucleotide triphosphate hydrolases"/>
    <property type="match status" value="2"/>
</dbReference>
<dbReference type="GO" id="GO:0005829">
    <property type="term" value="C:cytosol"/>
    <property type="evidence" value="ECO:0007669"/>
    <property type="project" value="TreeGrafter"/>
</dbReference>
<gene>
    <name evidence="8" type="primary">srmB</name>
    <name evidence="8" type="ordered locus">ATP_00028</name>
    <name evidence="9" type="ordered locus">ATP_00470</name>
</gene>
<dbReference type="GO" id="GO:0016787">
    <property type="term" value="F:hydrolase activity"/>
    <property type="evidence" value="ECO:0007669"/>
    <property type="project" value="UniProtKB-KW"/>
</dbReference>
<proteinExistence type="predicted"/>
<dbReference type="InterPro" id="IPR014001">
    <property type="entry name" value="Helicase_ATP-bd"/>
</dbReference>
<dbReference type="KEGG" id="pml:ATP_00470"/>
<dbReference type="Pfam" id="PF00270">
    <property type="entry name" value="DEAD"/>
    <property type="match status" value="1"/>
</dbReference>
<keyword evidence="10" id="KW-1185">Reference proteome</keyword>
<evidence type="ECO:0000256" key="5">
    <source>
        <dbReference type="SAM" id="MobiDB-lite"/>
    </source>
</evidence>
<dbReference type="Proteomes" id="UP000002020">
    <property type="component" value="Chromosome"/>
</dbReference>
<dbReference type="PANTHER" id="PTHR47963">
    <property type="entry name" value="DEAD-BOX ATP-DEPENDENT RNA HELICASE 47, MITOCHONDRIAL"/>
    <property type="match status" value="1"/>
</dbReference>
<dbReference type="InterPro" id="IPR044742">
    <property type="entry name" value="DEAD/DEAH_RhlB"/>
</dbReference>
<evidence type="ECO:0000259" key="6">
    <source>
        <dbReference type="PROSITE" id="PS51192"/>
    </source>
</evidence>
<evidence type="ECO:0000256" key="4">
    <source>
        <dbReference type="ARBA" id="ARBA00022840"/>
    </source>
</evidence>
<dbReference type="STRING" id="37692.ATP_00028"/>
<keyword evidence="3 8" id="KW-0347">Helicase</keyword>
<dbReference type="AlphaFoldDB" id="B3R051"/>
<feature type="domain" description="Helicase ATP-binding" evidence="6">
    <location>
        <begin position="25"/>
        <end position="195"/>
    </location>
</feature>
<dbReference type="GO" id="GO:0003724">
    <property type="term" value="F:RNA helicase activity"/>
    <property type="evidence" value="ECO:0007669"/>
    <property type="project" value="TreeGrafter"/>
</dbReference>
<dbReference type="GO" id="GO:0005524">
    <property type="term" value="F:ATP binding"/>
    <property type="evidence" value="ECO:0007669"/>
    <property type="project" value="UniProtKB-KW"/>
</dbReference>
<dbReference type="SMART" id="SM00487">
    <property type="entry name" value="DEXDc"/>
    <property type="match status" value="1"/>
</dbReference>
<dbReference type="CDD" id="cd00268">
    <property type="entry name" value="DEADc"/>
    <property type="match status" value="1"/>
</dbReference>
<dbReference type="InterPro" id="IPR050547">
    <property type="entry name" value="DEAD_box_RNA_helicases"/>
</dbReference>
<feature type="compositionally biased region" description="Basic residues" evidence="5">
    <location>
        <begin position="370"/>
        <end position="398"/>
    </location>
</feature>
<feature type="region of interest" description="Disordered" evidence="5">
    <location>
        <begin position="365"/>
        <end position="398"/>
    </location>
</feature>
<sequence>MKNYIKDKLQKLNFSYLTPIQEEVFKNFSQPQHLIGLAPTGTGKTHAYLLAILSQIDVNQAVVQAVIIAPTNELVLQIFKMLQAIPENAVKVRIFYGGMDKKRTSLKLQKQQPQIVIATPEKLFEYAISLGQLKINRTLFFVLDEADMLLDRKFLSFLKPLMITKSKPKIMLFSATFKPFLTNFIKQNFGPTLLIDLTKNYLKNIKYYLLKSHDKLKTLLTLTQKLKPYLALIFVSRKQDQLPIFETLKKHQLNVFNFSSDLSVKQRKQSLKAIENLKYQYIITSDLAARGLDLDISLVIHYDLPLHLEFFQHRSGRTGRMGKPGEVITIYNESEIKTINKLKSQHFNFQQMILTSKEIEILKPKPDRNHKPHLIKTPRKKNKIRSIQKYSQGKKKNA</sequence>
<dbReference type="PROSITE" id="PS51194">
    <property type="entry name" value="HELICASE_CTER"/>
    <property type="match status" value="1"/>
</dbReference>
<dbReference type="SUPFAM" id="SSF52540">
    <property type="entry name" value="P-loop containing nucleoside triphosphate hydrolases"/>
    <property type="match status" value="1"/>
</dbReference>
<name>B3R051_PHYMT</name>
<dbReference type="PROSITE" id="PS51192">
    <property type="entry name" value="HELICASE_ATP_BIND_1"/>
    <property type="match status" value="1"/>
</dbReference>
<reference evidence="8 10" key="1">
    <citation type="journal article" date="2008" name="BMC Genomics">
        <title>The linear chromosome of the plant-pathogenic mycoplasma 'Candidatus Phytoplasma mali'.</title>
        <authorList>
            <person name="Kube M."/>
            <person name="Schneider B."/>
            <person name="Kuhl H."/>
            <person name="Dandekar T."/>
            <person name="Heitmann K."/>
            <person name="Migdoll A.M."/>
            <person name="Reinhardt R."/>
            <person name="Seemueller E."/>
        </authorList>
    </citation>
    <scope>NUCLEOTIDE SEQUENCE [LARGE SCALE GENOMIC DNA]</scope>
    <source>
        <strain evidence="8 10">AT</strain>
    </source>
</reference>
<accession>B3R051</accession>
<dbReference type="InterPro" id="IPR001650">
    <property type="entry name" value="Helicase_C-like"/>
</dbReference>
<evidence type="ECO:0000256" key="3">
    <source>
        <dbReference type="ARBA" id="ARBA00022806"/>
    </source>
</evidence>
<dbReference type="Pfam" id="PF00271">
    <property type="entry name" value="Helicase_C"/>
    <property type="match status" value="1"/>
</dbReference>
<evidence type="ECO:0000313" key="10">
    <source>
        <dbReference type="Proteomes" id="UP000002020"/>
    </source>
</evidence>
<keyword evidence="4" id="KW-0067">ATP-binding</keyword>
<evidence type="ECO:0000313" key="9">
    <source>
        <dbReference type="EMBL" id="CAP18657.1"/>
    </source>
</evidence>
<dbReference type="GO" id="GO:0005840">
    <property type="term" value="C:ribosome"/>
    <property type="evidence" value="ECO:0007669"/>
    <property type="project" value="TreeGrafter"/>
</dbReference>
<dbReference type="SMART" id="SM00490">
    <property type="entry name" value="HELICc"/>
    <property type="match status" value="1"/>
</dbReference>
<dbReference type="GO" id="GO:0033592">
    <property type="term" value="F:RNA strand annealing activity"/>
    <property type="evidence" value="ECO:0007669"/>
    <property type="project" value="TreeGrafter"/>
</dbReference>
<keyword evidence="2" id="KW-0378">Hydrolase</keyword>
<dbReference type="GO" id="GO:0009409">
    <property type="term" value="P:response to cold"/>
    <property type="evidence" value="ECO:0007669"/>
    <property type="project" value="TreeGrafter"/>
</dbReference>
<feature type="domain" description="Helicase C-terminal" evidence="7">
    <location>
        <begin position="215"/>
        <end position="360"/>
    </location>
</feature>
<evidence type="ECO:0000313" key="8">
    <source>
        <dbReference type="EMBL" id="CAP18215.1"/>
    </source>
</evidence>